<dbReference type="EMBL" id="LRQG01000037">
    <property type="protein sequence ID" value="KXA42330.1"/>
    <property type="molecule type" value="Genomic_DNA"/>
</dbReference>
<reference evidence="2" key="1">
    <citation type="submission" date="2016-01" db="EMBL/GenBank/DDBJ databases">
        <authorList>
            <person name="Mitreva M."/>
            <person name="Pepin K.H."/>
            <person name="Mihindukulasuriya K.A."/>
            <person name="Fulton R."/>
            <person name="Fronick C."/>
            <person name="O'Laughlin M."/>
            <person name="Miner T."/>
            <person name="Herter B."/>
            <person name="Rosa B.A."/>
            <person name="Cordes M."/>
            <person name="Tomlinson C."/>
            <person name="Wollam A."/>
            <person name="Palsikar V.B."/>
            <person name="Mardis E.R."/>
            <person name="Wilson R.K."/>
        </authorList>
    </citation>
    <scope>NUCLEOTIDE SEQUENCE [LARGE SCALE GENOMIC DNA]</scope>
    <source>
        <strain evidence="2">MJR7716</strain>
    </source>
</reference>
<protein>
    <submittedName>
        <fullName evidence="1">Uncharacterized protein</fullName>
    </submittedName>
</protein>
<dbReference type="RefSeq" id="WP_156439163.1">
    <property type="nucleotide sequence ID" value="NZ_CAMXYN010000018.1"/>
</dbReference>
<evidence type="ECO:0000313" key="2">
    <source>
        <dbReference type="Proteomes" id="UP000070533"/>
    </source>
</evidence>
<name>A0A133QHH6_9BACT</name>
<gene>
    <name evidence="1" type="ORF">HMPREF3226_00687</name>
</gene>
<dbReference type="STRING" id="28128.HMPREF3226_00687"/>
<accession>A0A133QHH6</accession>
<organism evidence="1 2">
    <name type="scientific">Prevotella corporis</name>
    <dbReference type="NCBI Taxonomy" id="28128"/>
    <lineage>
        <taxon>Bacteria</taxon>
        <taxon>Pseudomonadati</taxon>
        <taxon>Bacteroidota</taxon>
        <taxon>Bacteroidia</taxon>
        <taxon>Bacteroidales</taxon>
        <taxon>Prevotellaceae</taxon>
        <taxon>Prevotella</taxon>
    </lineage>
</organism>
<dbReference type="Proteomes" id="UP000070533">
    <property type="component" value="Unassembled WGS sequence"/>
</dbReference>
<sequence>MSAISDDGLAVERPSGVESLSLNQRVKKEIPAECVLGRDFSLVDV</sequence>
<proteinExistence type="predicted"/>
<comment type="caution">
    <text evidence="1">The sequence shown here is derived from an EMBL/GenBank/DDBJ whole genome shotgun (WGS) entry which is preliminary data.</text>
</comment>
<keyword evidence="2" id="KW-1185">Reference proteome</keyword>
<dbReference type="AlphaFoldDB" id="A0A133QHH6"/>
<evidence type="ECO:0000313" key="1">
    <source>
        <dbReference type="EMBL" id="KXA42330.1"/>
    </source>
</evidence>